<dbReference type="Proteomes" id="UP000030765">
    <property type="component" value="Unassembled WGS sequence"/>
</dbReference>
<evidence type="ECO:0000256" key="1">
    <source>
        <dbReference type="SAM" id="MobiDB-lite"/>
    </source>
</evidence>
<dbReference type="EMBL" id="ATLV01020361">
    <property type="status" value="NOT_ANNOTATED_CDS"/>
    <property type="molecule type" value="Genomic_DNA"/>
</dbReference>
<gene>
    <name evidence="2" type="ORF">ZHAS_00013146</name>
</gene>
<dbReference type="EnsemblMetazoa" id="ASIC013146-RA">
    <property type="protein sequence ID" value="ASIC013146-PA"/>
    <property type="gene ID" value="ASIC013146"/>
</dbReference>
<feature type="compositionally biased region" description="Basic and acidic residues" evidence="1">
    <location>
        <begin position="84"/>
        <end position="104"/>
    </location>
</feature>
<reference evidence="2 4" key="1">
    <citation type="journal article" date="2014" name="BMC Genomics">
        <title>Genome sequence of Anopheles sinensis provides insight into genetics basis of mosquito competence for malaria parasites.</title>
        <authorList>
            <person name="Zhou D."/>
            <person name="Zhang D."/>
            <person name="Ding G."/>
            <person name="Shi L."/>
            <person name="Hou Q."/>
            <person name="Ye Y."/>
            <person name="Xu Y."/>
            <person name="Zhou H."/>
            <person name="Xiong C."/>
            <person name="Li S."/>
            <person name="Yu J."/>
            <person name="Hong S."/>
            <person name="Yu X."/>
            <person name="Zou P."/>
            <person name="Chen C."/>
            <person name="Chang X."/>
            <person name="Wang W."/>
            <person name="Lv Y."/>
            <person name="Sun Y."/>
            <person name="Ma L."/>
            <person name="Shen B."/>
            <person name="Zhu C."/>
        </authorList>
    </citation>
    <scope>NUCLEOTIDE SEQUENCE [LARGE SCALE GENOMIC DNA]</scope>
</reference>
<proteinExistence type="predicted"/>
<dbReference type="EMBL" id="KE525299">
    <property type="protein sequence ID" value="KFB45185.1"/>
    <property type="molecule type" value="Genomic_DNA"/>
</dbReference>
<accession>A0A084W4P1</accession>
<name>A0A084W4P1_ANOSI</name>
<keyword evidence="4" id="KW-1185">Reference proteome</keyword>
<dbReference type="AlphaFoldDB" id="A0A084W4P1"/>
<feature type="region of interest" description="Disordered" evidence="1">
    <location>
        <begin position="1"/>
        <end position="28"/>
    </location>
</feature>
<feature type="compositionally biased region" description="Basic and acidic residues" evidence="1">
    <location>
        <begin position="12"/>
        <end position="28"/>
    </location>
</feature>
<organism evidence="2">
    <name type="scientific">Anopheles sinensis</name>
    <name type="common">Mosquito</name>
    <dbReference type="NCBI Taxonomy" id="74873"/>
    <lineage>
        <taxon>Eukaryota</taxon>
        <taxon>Metazoa</taxon>
        <taxon>Ecdysozoa</taxon>
        <taxon>Arthropoda</taxon>
        <taxon>Hexapoda</taxon>
        <taxon>Insecta</taxon>
        <taxon>Pterygota</taxon>
        <taxon>Neoptera</taxon>
        <taxon>Endopterygota</taxon>
        <taxon>Diptera</taxon>
        <taxon>Nematocera</taxon>
        <taxon>Culicoidea</taxon>
        <taxon>Culicidae</taxon>
        <taxon>Anophelinae</taxon>
        <taxon>Anopheles</taxon>
    </lineage>
</organism>
<evidence type="ECO:0000313" key="2">
    <source>
        <dbReference type="EMBL" id="KFB45185.1"/>
    </source>
</evidence>
<protein>
    <submittedName>
        <fullName evidence="2 3">FMN reductase</fullName>
    </submittedName>
</protein>
<dbReference type="VEuPathDB" id="VectorBase:ASIC013146"/>
<feature type="region of interest" description="Disordered" evidence="1">
    <location>
        <begin position="73"/>
        <end position="104"/>
    </location>
</feature>
<evidence type="ECO:0000313" key="4">
    <source>
        <dbReference type="Proteomes" id="UP000030765"/>
    </source>
</evidence>
<evidence type="ECO:0000313" key="3">
    <source>
        <dbReference type="EnsemblMetazoa" id="ASIC013146-PA"/>
    </source>
</evidence>
<reference evidence="3" key="2">
    <citation type="submission" date="2020-05" db="UniProtKB">
        <authorList>
            <consortium name="EnsemblMetazoa"/>
        </authorList>
    </citation>
    <scope>IDENTIFICATION</scope>
</reference>
<sequence>MASDLGKPPTEAWKEAEAEGLKSGHEPLEWTADSAVNCHTMFTNTIEHERLRTGGHINLNGPGGFVHERTDLLRPQPGGTQGFFREETQEERIPWRSDRVGPSP</sequence>